<reference evidence="20 21" key="1">
    <citation type="submission" date="2017-02" db="EMBL/GenBank/DDBJ databases">
        <authorList>
            <person name="Peterson S.W."/>
        </authorList>
    </citation>
    <scope>NUCLEOTIDE SEQUENCE [LARGE SCALE GENOMIC DNA]</scope>
    <source>
        <strain evidence="20 21">DSM 25262</strain>
    </source>
</reference>
<evidence type="ECO:0000256" key="9">
    <source>
        <dbReference type="ARBA" id="ARBA00022741"/>
    </source>
</evidence>
<evidence type="ECO:0000256" key="10">
    <source>
        <dbReference type="ARBA" id="ARBA00022777"/>
    </source>
</evidence>
<dbReference type="InterPro" id="IPR027417">
    <property type="entry name" value="P-loop_NTPase"/>
</dbReference>
<evidence type="ECO:0000256" key="8">
    <source>
        <dbReference type="ARBA" id="ARBA00022692"/>
    </source>
</evidence>
<dbReference type="Gene3D" id="3.40.50.300">
    <property type="entry name" value="P-loop containing nucleotide triphosphate hydrolases"/>
    <property type="match status" value="1"/>
</dbReference>
<evidence type="ECO:0000256" key="6">
    <source>
        <dbReference type="ARBA" id="ARBA00022519"/>
    </source>
</evidence>
<comment type="subcellular location">
    <subcellularLocation>
        <location evidence="1">Cell inner membrane</location>
        <topology evidence="1">Multi-pass membrane protein</topology>
    </subcellularLocation>
</comment>
<evidence type="ECO:0000313" key="20">
    <source>
        <dbReference type="EMBL" id="SKC89415.1"/>
    </source>
</evidence>
<feature type="transmembrane region" description="Helical" evidence="17">
    <location>
        <begin position="490"/>
        <end position="514"/>
    </location>
</feature>
<dbReference type="NCBIfam" id="TIGR01007">
    <property type="entry name" value="eps_fam"/>
    <property type="match status" value="1"/>
</dbReference>
<dbReference type="InterPro" id="IPR001611">
    <property type="entry name" value="Leu-rich_rpt"/>
</dbReference>
<dbReference type="GO" id="GO:0005886">
    <property type="term" value="C:plasma membrane"/>
    <property type="evidence" value="ECO:0007669"/>
    <property type="project" value="UniProtKB-SubCell"/>
</dbReference>
<keyword evidence="5" id="KW-1003">Cell membrane</keyword>
<keyword evidence="6" id="KW-0997">Cell inner membrane</keyword>
<sequence>MELAKNNIHHQPLPSEGIDFNKLKVIVRNNLVWIALIFLVINLTAYLIIRYTQDRYESFSEIKLDVKDEASELGISILAGKDQQNTDLISGEIEMIRSRLFLDQVLDSLNIDVTYYSKGEVLNHELFGNSPILVSYKIENPAFFNQPFFLEKESPETFSLVWGEGTQKISGRYGAPVHISGIELTLRKNENFLDENDIDLFFIINSPDALLGYLISGLSVEPLNYAAQTIRIAFQDNNPLKAHAIVDAINKTYLHYSYEQKKLTTKQKIDWLNNELQQIELKMEGFEDYFERFTLKNKTNDLQEDLRKTIESINKIDSQRYELSRRLDEINKLMDGLQTGNFSVNPSIRQALPEYMFKDIDEVQSLLLQQERLKLSYNENTLAYREKQQEIENRTDKTSQQLAELKKEWMRRLQEMNQQKSSMESAFVNMPDLNTQYSKNQRFYKLYEEFYLSLMQTKSGFEIAQAGTTPDFKILSPATLPFTPISPNRLIVLGIGFVTSLVSIFFFIGVLYLMHNKITNIHELERLTGVPVLGVVPSSRYSANEGLHVISHPKSMVSEAIRTIRTNLDFFKINGSQRVIAISSTISGEGKSFLALNLGGAMALSRKRVLLIDLDMRKAKTYLPVHIPDPSKGMSTVLIRRDRWEDCVLQTNLDFLHYIPSGPIPPNPSELLLNGEFTNLLEELKKQYDIIILDTPPVGLVTDGIQAMMRADISIYIFRANYSKRESISNLQRIVSINKIVNVTTLLNALPSTKKSSSYGYGYYEDEGQSNVDRIKSLFKIKA</sequence>
<evidence type="ECO:0000256" key="7">
    <source>
        <dbReference type="ARBA" id="ARBA00022679"/>
    </source>
</evidence>
<dbReference type="EMBL" id="FUZU01000005">
    <property type="protein sequence ID" value="SKC89415.1"/>
    <property type="molecule type" value="Genomic_DNA"/>
</dbReference>
<evidence type="ECO:0000256" key="11">
    <source>
        <dbReference type="ARBA" id="ARBA00022840"/>
    </source>
</evidence>
<evidence type="ECO:0000256" key="17">
    <source>
        <dbReference type="SAM" id="Phobius"/>
    </source>
</evidence>
<proteinExistence type="inferred from homology"/>
<dbReference type="OrthoDB" id="9794577at2"/>
<evidence type="ECO:0000313" key="21">
    <source>
        <dbReference type="Proteomes" id="UP000190961"/>
    </source>
</evidence>
<accession>A0A1T5MMH4</accession>
<keyword evidence="12 17" id="KW-1133">Transmembrane helix</keyword>
<keyword evidence="11" id="KW-0067">ATP-binding</keyword>
<evidence type="ECO:0000256" key="5">
    <source>
        <dbReference type="ARBA" id="ARBA00022475"/>
    </source>
</evidence>
<feature type="domain" description="Polysaccharide chain length determinant N-terminal" evidence="18">
    <location>
        <begin position="17"/>
        <end position="109"/>
    </location>
</feature>
<keyword evidence="9" id="KW-0547">Nucleotide-binding</keyword>
<keyword evidence="16" id="KW-0175">Coiled coil</keyword>
<dbReference type="RefSeq" id="WP_079690338.1">
    <property type="nucleotide sequence ID" value="NZ_FUZU01000005.1"/>
</dbReference>
<dbReference type="CDD" id="cd05387">
    <property type="entry name" value="BY-kinase"/>
    <property type="match status" value="1"/>
</dbReference>
<feature type="coiled-coil region" evidence="16">
    <location>
        <begin position="388"/>
        <end position="426"/>
    </location>
</feature>
<dbReference type="AlphaFoldDB" id="A0A1T5MMH4"/>
<dbReference type="InterPro" id="IPR005702">
    <property type="entry name" value="Wzc-like_C"/>
</dbReference>
<dbReference type="InterPro" id="IPR050445">
    <property type="entry name" value="Bact_polysacc_biosynth/exp"/>
</dbReference>
<keyword evidence="7" id="KW-0808">Transferase</keyword>
<dbReference type="PANTHER" id="PTHR32309">
    <property type="entry name" value="TYROSINE-PROTEIN KINASE"/>
    <property type="match status" value="1"/>
</dbReference>
<dbReference type="SUPFAM" id="SSF52540">
    <property type="entry name" value="P-loop containing nucleoside triphosphate hydrolases"/>
    <property type="match status" value="1"/>
</dbReference>
<dbReference type="InterPro" id="IPR003856">
    <property type="entry name" value="LPS_length_determ_N"/>
</dbReference>
<evidence type="ECO:0000256" key="2">
    <source>
        <dbReference type="ARBA" id="ARBA00007316"/>
    </source>
</evidence>
<organism evidence="20 21">
    <name type="scientific">Ohtaekwangia koreensis</name>
    <dbReference type="NCBI Taxonomy" id="688867"/>
    <lineage>
        <taxon>Bacteria</taxon>
        <taxon>Pseudomonadati</taxon>
        <taxon>Bacteroidota</taxon>
        <taxon>Cytophagia</taxon>
        <taxon>Cytophagales</taxon>
        <taxon>Fulvivirgaceae</taxon>
        <taxon>Ohtaekwangia</taxon>
    </lineage>
</organism>
<comment type="similarity">
    <text evidence="3">Belongs to the etk/wzc family.</text>
</comment>
<dbReference type="Pfam" id="PF13614">
    <property type="entry name" value="AAA_31"/>
    <property type="match status" value="1"/>
</dbReference>
<feature type="domain" description="AAA" evidence="19">
    <location>
        <begin position="578"/>
        <end position="735"/>
    </location>
</feature>
<dbReference type="Pfam" id="PF02706">
    <property type="entry name" value="Wzz"/>
    <property type="match status" value="1"/>
</dbReference>
<name>A0A1T5MMH4_9BACT</name>
<evidence type="ECO:0000259" key="18">
    <source>
        <dbReference type="Pfam" id="PF02706"/>
    </source>
</evidence>
<evidence type="ECO:0000256" key="12">
    <source>
        <dbReference type="ARBA" id="ARBA00022989"/>
    </source>
</evidence>
<dbReference type="InterPro" id="IPR025669">
    <property type="entry name" value="AAA_dom"/>
</dbReference>
<evidence type="ECO:0000256" key="1">
    <source>
        <dbReference type="ARBA" id="ARBA00004429"/>
    </source>
</evidence>
<dbReference type="GO" id="GO:0004715">
    <property type="term" value="F:non-membrane spanning protein tyrosine kinase activity"/>
    <property type="evidence" value="ECO:0007669"/>
    <property type="project" value="UniProtKB-EC"/>
</dbReference>
<evidence type="ECO:0000256" key="16">
    <source>
        <dbReference type="SAM" id="Coils"/>
    </source>
</evidence>
<evidence type="ECO:0000256" key="3">
    <source>
        <dbReference type="ARBA" id="ARBA00008883"/>
    </source>
</evidence>
<dbReference type="Proteomes" id="UP000190961">
    <property type="component" value="Unassembled WGS sequence"/>
</dbReference>
<evidence type="ECO:0000256" key="14">
    <source>
        <dbReference type="ARBA" id="ARBA00023137"/>
    </source>
</evidence>
<keyword evidence="21" id="KW-1185">Reference proteome</keyword>
<keyword evidence="13 17" id="KW-0472">Membrane</keyword>
<evidence type="ECO:0000256" key="4">
    <source>
        <dbReference type="ARBA" id="ARBA00011903"/>
    </source>
</evidence>
<gene>
    <name evidence="20" type="ORF">SAMN05660236_5844</name>
</gene>
<evidence type="ECO:0000256" key="15">
    <source>
        <dbReference type="ARBA" id="ARBA00051245"/>
    </source>
</evidence>
<dbReference type="EC" id="2.7.10.2" evidence="4"/>
<keyword evidence="10" id="KW-0418">Kinase</keyword>
<keyword evidence="14" id="KW-0829">Tyrosine-protein kinase</keyword>
<keyword evidence="8 17" id="KW-0812">Transmembrane</keyword>
<protein>
    <recommendedName>
        <fullName evidence="4">non-specific protein-tyrosine kinase</fullName>
        <ecNumber evidence="4">2.7.10.2</ecNumber>
    </recommendedName>
</protein>
<evidence type="ECO:0000256" key="13">
    <source>
        <dbReference type="ARBA" id="ARBA00023136"/>
    </source>
</evidence>
<dbReference type="GO" id="GO:0005524">
    <property type="term" value="F:ATP binding"/>
    <property type="evidence" value="ECO:0007669"/>
    <property type="project" value="UniProtKB-KW"/>
</dbReference>
<evidence type="ECO:0000259" key="19">
    <source>
        <dbReference type="Pfam" id="PF13614"/>
    </source>
</evidence>
<comment type="similarity">
    <text evidence="2">Belongs to the CpsD/CapB family.</text>
</comment>
<dbReference type="PROSITE" id="PS51450">
    <property type="entry name" value="LRR"/>
    <property type="match status" value="1"/>
</dbReference>
<dbReference type="STRING" id="688867.SAMN05660236_5844"/>
<dbReference type="PANTHER" id="PTHR32309:SF13">
    <property type="entry name" value="FERRIC ENTEROBACTIN TRANSPORT PROTEIN FEPE"/>
    <property type="match status" value="1"/>
</dbReference>
<feature type="transmembrane region" description="Helical" evidence="17">
    <location>
        <begin position="31"/>
        <end position="49"/>
    </location>
</feature>
<comment type="catalytic activity">
    <reaction evidence="15">
        <text>L-tyrosyl-[protein] + ATP = O-phospho-L-tyrosyl-[protein] + ADP + H(+)</text>
        <dbReference type="Rhea" id="RHEA:10596"/>
        <dbReference type="Rhea" id="RHEA-COMP:10136"/>
        <dbReference type="Rhea" id="RHEA-COMP:20101"/>
        <dbReference type="ChEBI" id="CHEBI:15378"/>
        <dbReference type="ChEBI" id="CHEBI:30616"/>
        <dbReference type="ChEBI" id="CHEBI:46858"/>
        <dbReference type="ChEBI" id="CHEBI:61978"/>
        <dbReference type="ChEBI" id="CHEBI:456216"/>
        <dbReference type="EC" id="2.7.10.2"/>
    </reaction>
</comment>